<dbReference type="GO" id="GO:0008817">
    <property type="term" value="F:corrinoid adenosyltransferase activity"/>
    <property type="evidence" value="ECO:0007669"/>
    <property type="project" value="TreeGrafter"/>
</dbReference>
<dbReference type="InterPro" id="IPR029499">
    <property type="entry name" value="PduO-typ"/>
</dbReference>
<comment type="caution">
    <text evidence="12">The sequence shown here is derived from an EMBL/GenBank/DDBJ whole genome shotgun (WGS) entry which is preliminary data.</text>
</comment>
<name>A0A8S4Q4E8_OWEFU</name>
<evidence type="ECO:0000256" key="2">
    <source>
        <dbReference type="ARBA" id="ARBA00011233"/>
    </source>
</evidence>
<evidence type="ECO:0000256" key="7">
    <source>
        <dbReference type="ARBA" id="ARBA00056747"/>
    </source>
</evidence>
<evidence type="ECO:0000256" key="9">
    <source>
        <dbReference type="ARBA" id="ARBA00075216"/>
    </source>
</evidence>
<evidence type="ECO:0000256" key="5">
    <source>
        <dbReference type="ARBA" id="ARBA00022840"/>
    </source>
</evidence>
<dbReference type="PANTHER" id="PTHR12213:SF0">
    <property type="entry name" value="CORRINOID ADENOSYLTRANSFERASE MMAB"/>
    <property type="match status" value="1"/>
</dbReference>
<dbReference type="SUPFAM" id="SSF89028">
    <property type="entry name" value="Cobalamin adenosyltransferase-like"/>
    <property type="match status" value="1"/>
</dbReference>
<evidence type="ECO:0000256" key="8">
    <source>
        <dbReference type="ARBA" id="ARBA00071654"/>
    </source>
</evidence>
<dbReference type="EMBL" id="CAIIXF020000012">
    <property type="protein sequence ID" value="CAH1801401.1"/>
    <property type="molecule type" value="Genomic_DNA"/>
</dbReference>
<comment type="similarity">
    <text evidence="1 10">Belongs to the Cob(I)alamin adenosyltransferase family.</text>
</comment>
<evidence type="ECO:0000256" key="6">
    <source>
        <dbReference type="ARBA" id="ARBA00051988"/>
    </source>
</evidence>
<comment type="subunit">
    <text evidence="2">Homotrimer.</text>
</comment>
<evidence type="ECO:0000256" key="4">
    <source>
        <dbReference type="ARBA" id="ARBA00022741"/>
    </source>
</evidence>
<dbReference type="Pfam" id="PF01923">
    <property type="entry name" value="Cob_adeno_trans"/>
    <property type="match status" value="1"/>
</dbReference>
<evidence type="ECO:0000256" key="1">
    <source>
        <dbReference type="ARBA" id="ARBA00007487"/>
    </source>
</evidence>
<dbReference type="OrthoDB" id="549173at2759"/>
<keyword evidence="13" id="KW-1185">Reference proteome</keyword>
<dbReference type="InterPro" id="IPR036451">
    <property type="entry name" value="CblAdoTrfase-like_sf"/>
</dbReference>
<protein>
    <recommendedName>
        <fullName evidence="8">Corrinoid adenosyltransferase MMAB</fullName>
    </recommendedName>
    <alternativeName>
        <fullName evidence="9">ATP:co(I)rrinoid adenosyltransferase MMAB</fullName>
    </alternativeName>
</protein>
<feature type="domain" description="Cobalamin adenosyltransferase-like" evidence="11">
    <location>
        <begin position="32"/>
        <end position="201"/>
    </location>
</feature>
<comment type="catalytic activity">
    <reaction evidence="6">
        <text>cob(I)alamin-[corrinoid adenosyltransferase] + ATP = apo-[corrinoid adenosyltransferase] + adenosylcob(III)alamin + triphosphate</text>
        <dbReference type="Rhea" id="RHEA:56796"/>
        <dbReference type="Rhea" id="RHEA-COMP:14743"/>
        <dbReference type="Rhea" id="RHEA-COMP:14744"/>
        <dbReference type="ChEBI" id="CHEBI:18036"/>
        <dbReference type="ChEBI" id="CHEBI:18408"/>
        <dbReference type="ChEBI" id="CHEBI:30616"/>
        <dbReference type="ChEBI" id="CHEBI:60488"/>
        <dbReference type="ChEBI" id="CHEBI:83228"/>
    </reaction>
    <physiologicalReaction direction="left-to-right" evidence="6">
        <dbReference type="Rhea" id="RHEA:56797"/>
    </physiologicalReaction>
</comment>
<dbReference type="Gene3D" id="1.20.1200.10">
    <property type="entry name" value="Cobalamin adenosyltransferase-like"/>
    <property type="match status" value="1"/>
</dbReference>
<dbReference type="GO" id="GO:0009235">
    <property type="term" value="P:cobalamin metabolic process"/>
    <property type="evidence" value="ECO:0007669"/>
    <property type="project" value="UniProtKB-ARBA"/>
</dbReference>
<accession>A0A8S4Q4E8</accession>
<dbReference type="PANTHER" id="PTHR12213">
    <property type="entry name" value="CORRINOID ADENOSYLTRANSFERASE"/>
    <property type="match status" value="1"/>
</dbReference>
<dbReference type="GO" id="GO:0005524">
    <property type="term" value="F:ATP binding"/>
    <property type="evidence" value="ECO:0007669"/>
    <property type="project" value="UniProtKB-UniRule"/>
</dbReference>
<dbReference type="FunFam" id="1.20.1200.10:FF:000001">
    <property type="entry name" value="Cob(I)yrinic acid a,c-diamide adenosyltransferase"/>
    <property type="match status" value="1"/>
</dbReference>
<keyword evidence="4 10" id="KW-0547">Nucleotide-binding</keyword>
<keyword evidence="3 10" id="KW-0808">Transferase</keyword>
<proteinExistence type="inferred from homology"/>
<keyword evidence="5 10" id="KW-0067">ATP-binding</keyword>
<comment type="function">
    <text evidence="7">Converts cob(I)alamin to adenosylcobalamin (adenosylcob(III)alamin), a coenzyme for methylmalonyl-CoA mutase, therefore participates in the final step of the vitamin B12 conversion. Generates adenosylcobalamin (AdoCbl) and directly delivers the cofactor to MUT in a transfer that is stimulated by ATP-binding to MMAB and gated by MMAA.</text>
</comment>
<organism evidence="12 13">
    <name type="scientific">Owenia fusiformis</name>
    <name type="common">Polychaete worm</name>
    <dbReference type="NCBI Taxonomy" id="6347"/>
    <lineage>
        <taxon>Eukaryota</taxon>
        <taxon>Metazoa</taxon>
        <taxon>Spiralia</taxon>
        <taxon>Lophotrochozoa</taxon>
        <taxon>Annelida</taxon>
        <taxon>Polychaeta</taxon>
        <taxon>Sedentaria</taxon>
        <taxon>Canalipalpata</taxon>
        <taxon>Sabellida</taxon>
        <taxon>Oweniida</taxon>
        <taxon>Oweniidae</taxon>
        <taxon>Owenia</taxon>
    </lineage>
</organism>
<reference evidence="12" key="1">
    <citation type="submission" date="2022-03" db="EMBL/GenBank/DDBJ databases">
        <authorList>
            <person name="Martin C."/>
        </authorList>
    </citation>
    <scope>NUCLEOTIDE SEQUENCE</scope>
</reference>
<evidence type="ECO:0000256" key="3">
    <source>
        <dbReference type="ARBA" id="ARBA00022679"/>
    </source>
</evidence>
<gene>
    <name evidence="12" type="ORF">OFUS_LOCUS25193</name>
</gene>
<dbReference type="AlphaFoldDB" id="A0A8S4Q4E8"/>
<evidence type="ECO:0000313" key="12">
    <source>
        <dbReference type="EMBL" id="CAH1801401.1"/>
    </source>
</evidence>
<evidence type="ECO:0000313" key="13">
    <source>
        <dbReference type="Proteomes" id="UP000749559"/>
    </source>
</evidence>
<dbReference type="InterPro" id="IPR016030">
    <property type="entry name" value="CblAdoTrfase-like"/>
</dbReference>
<evidence type="ECO:0000256" key="10">
    <source>
        <dbReference type="RuleBase" id="RU366026"/>
    </source>
</evidence>
<dbReference type="Proteomes" id="UP000749559">
    <property type="component" value="Unassembled WGS sequence"/>
</dbReference>
<sequence>MNRLYTSGRLLRTSGIKLLSRKASDATNLPKIYTKTGDKGTSATFTGERRIKDDIIFDALGSNDELSCAIGLAREFCLDEGHDFVHQLETIQCILQDVGSSIATPKSSARESHLSLTEFTSENVKDLETWIDHYTSQLPPLQNFILPSGGKCSASLHLARAVCRRTERRVVPLMRHGEMDSAPVKYLNRLSDYLFTIARYAVLKEGKTEQIYRKITHDAETKDS</sequence>
<evidence type="ECO:0000259" key="11">
    <source>
        <dbReference type="Pfam" id="PF01923"/>
    </source>
</evidence>
<dbReference type="NCBIfam" id="TIGR00636">
    <property type="entry name" value="PduO_Nterm"/>
    <property type="match status" value="1"/>
</dbReference>